<dbReference type="NCBIfam" id="TIGR03032">
    <property type="entry name" value="TIGR03032 family protein"/>
    <property type="match status" value="1"/>
</dbReference>
<dbReference type="EMBL" id="CYSE01000019">
    <property type="protein sequence ID" value="CUH82676.1"/>
    <property type="molecule type" value="Genomic_DNA"/>
</dbReference>
<proteinExistence type="predicted"/>
<feature type="domain" description="Conserved hypothetical protein CHP03032" evidence="1">
    <location>
        <begin position="7"/>
        <end position="323"/>
    </location>
</feature>
<name>A0A0P1GKS4_9RHOB</name>
<dbReference type="Pfam" id="PF16261">
    <property type="entry name" value="DUF4915"/>
    <property type="match status" value="1"/>
</dbReference>
<dbReference type="RefSeq" id="WP_083499983.1">
    <property type="nucleotide sequence ID" value="NZ_CYSE01000019.1"/>
</dbReference>
<dbReference type="AlphaFoldDB" id="A0A0P1GKS4"/>
<accession>A0A0P1GKS4</accession>
<organism evidence="2 3">
    <name type="scientific">Tropicibacter naphthalenivorans</name>
    <dbReference type="NCBI Taxonomy" id="441103"/>
    <lineage>
        <taxon>Bacteria</taxon>
        <taxon>Pseudomonadati</taxon>
        <taxon>Pseudomonadota</taxon>
        <taxon>Alphaproteobacteria</taxon>
        <taxon>Rhodobacterales</taxon>
        <taxon>Roseobacteraceae</taxon>
        <taxon>Tropicibacter</taxon>
    </lineage>
</organism>
<evidence type="ECO:0000259" key="1">
    <source>
        <dbReference type="Pfam" id="PF16261"/>
    </source>
</evidence>
<evidence type="ECO:0000313" key="2">
    <source>
        <dbReference type="EMBL" id="CUH82676.1"/>
    </source>
</evidence>
<gene>
    <name evidence="2" type="ORF">TRN7648_04219</name>
</gene>
<dbReference type="STRING" id="441103.TRN7648_04219"/>
<dbReference type="OrthoDB" id="238183at2"/>
<dbReference type="InterPro" id="IPR017481">
    <property type="entry name" value="CHP03032"/>
</dbReference>
<protein>
    <recommendedName>
        <fullName evidence="1">Conserved hypothetical protein CHP03032 domain-containing protein</fullName>
    </recommendedName>
</protein>
<evidence type="ECO:0000313" key="3">
    <source>
        <dbReference type="Proteomes" id="UP000054935"/>
    </source>
</evidence>
<sequence>MEFTVSRNFTSWLANCGISLAFTAYEVGRLMLLGHTRDGRVSLYERHYPRCMGLHATSSGFYMGGIAHIWRFQDFGPDYAGKGGYDAAFLPVQTWTVGDLDIHDVTLDGNGAPIFASTNFNCIAGLSETASFRPIWKPPFIDRLVYEDRCHLNGLTCAPDGALFATAFSKTNSLEGWRNVGTGQGVIFNVSAGEDLAQGLTMPHSPRVQGEHVYFLESGTGLLKRAKISNGSVDEIALIPGYCRGLSFLGGYAIVASSTEREGRSFDGLPLSETLAKSQQPPRCGLFIVNLSTGAIEHYFQISGEVSQIFDVCVIQGCTQPMLYGANVDQLKLLVKPGVPIA</sequence>
<keyword evidence="3" id="KW-1185">Reference proteome</keyword>
<dbReference type="SUPFAM" id="SSF63825">
    <property type="entry name" value="YWTD domain"/>
    <property type="match status" value="1"/>
</dbReference>
<reference evidence="2 3" key="1">
    <citation type="submission" date="2015-09" db="EMBL/GenBank/DDBJ databases">
        <authorList>
            <consortium name="Swine Surveillance"/>
        </authorList>
    </citation>
    <scope>NUCLEOTIDE SEQUENCE [LARGE SCALE GENOMIC DNA]</scope>
    <source>
        <strain evidence="2 3">CECT 7648</strain>
    </source>
</reference>
<dbReference type="Proteomes" id="UP000054935">
    <property type="component" value="Unassembled WGS sequence"/>
</dbReference>